<dbReference type="Proteomes" id="UP001321486">
    <property type="component" value="Chromosome"/>
</dbReference>
<organism evidence="1 2">
    <name type="scientific">Frondihabitans sucicola</name>
    <dbReference type="NCBI Taxonomy" id="1268041"/>
    <lineage>
        <taxon>Bacteria</taxon>
        <taxon>Bacillati</taxon>
        <taxon>Actinomycetota</taxon>
        <taxon>Actinomycetes</taxon>
        <taxon>Micrococcales</taxon>
        <taxon>Microbacteriaceae</taxon>
        <taxon>Frondihabitans</taxon>
    </lineage>
</organism>
<evidence type="ECO:0000313" key="1">
    <source>
        <dbReference type="EMBL" id="BDZ50590.1"/>
    </source>
</evidence>
<keyword evidence="2" id="KW-1185">Reference proteome</keyword>
<sequence>MILGASGPDTVQCSRAGCREDAVYQVNWRNPKIHGIDRVKVWAACAEHVDFLAEFVRSRDFPVAVTTLGETVETVGAEADS</sequence>
<accession>A0ABM8GQ57</accession>
<gene>
    <name evidence="1" type="ORF">GCM10025867_28310</name>
</gene>
<name>A0ABM8GQ57_9MICO</name>
<proteinExistence type="predicted"/>
<reference evidence="2" key="1">
    <citation type="journal article" date="2019" name="Int. J. Syst. Evol. Microbiol.">
        <title>The Global Catalogue of Microorganisms (GCM) 10K type strain sequencing project: providing services to taxonomists for standard genome sequencing and annotation.</title>
        <authorList>
            <consortium name="The Broad Institute Genomics Platform"/>
            <consortium name="The Broad Institute Genome Sequencing Center for Infectious Disease"/>
            <person name="Wu L."/>
            <person name="Ma J."/>
        </authorList>
    </citation>
    <scope>NUCLEOTIDE SEQUENCE [LARGE SCALE GENOMIC DNA]</scope>
    <source>
        <strain evidence="2">NBRC 108728</strain>
    </source>
</reference>
<dbReference type="RefSeq" id="WP_286343573.1">
    <property type="nucleotide sequence ID" value="NZ_AP027732.1"/>
</dbReference>
<dbReference type="EMBL" id="AP027732">
    <property type="protein sequence ID" value="BDZ50590.1"/>
    <property type="molecule type" value="Genomic_DNA"/>
</dbReference>
<protein>
    <recommendedName>
        <fullName evidence="3">Acetone carboxylase</fullName>
    </recommendedName>
</protein>
<evidence type="ECO:0000313" key="2">
    <source>
        <dbReference type="Proteomes" id="UP001321486"/>
    </source>
</evidence>
<evidence type="ECO:0008006" key="3">
    <source>
        <dbReference type="Google" id="ProtNLM"/>
    </source>
</evidence>